<dbReference type="InterPro" id="IPR017907">
    <property type="entry name" value="Znf_RING_CS"/>
</dbReference>
<dbReference type="PROSITE" id="PS51873">
    <property type="entry name" value="TRIAD"/>
    <property type="match status" value="1"/>
</dbReference>
<keyword evidence="7" id="KW-0863">Zinc-finger</keyword>
<dbReference type="EMBL" id="DF830072">
    <property type="protein sequence ID" value="GAK64570.1"/>
    <property type="molecule type" value="Genomic_DNA"/>
</dbReference>
<evidence type="ECO:0000256" key="7">
    <source>
        <dbReference type="ARBA" id="ARBA00022771"/>
    </source>
</evidence>
<dbReference type="InterPro" id="IPR013083">
    <property type="entry name" value="Znf_RING/FYVE/PHD"/>
</dbReference>
<dbReference type="GeneID" id="26303456"/>
<keyword evidence="6" id="KW-0677">Repeat</keyword>
<evidence type="ECO:0000256" key="1">
    <source>
        <dbReference type="ARBA" id="ARBA00001798"/>
    </source>
</evidence>
<dbReference type="PROSITE" id="PS00518">
    <property type="entry name" value="ZF_RING_1"/>
    <property type="match status" value="1"/>
</dbReference>
<dbReference type="Pfam" id="PF01485">
    <property type="entry name" value="IBR"/>
    <property type="match status" value="1"/>
</dbReference>
<dbReference type="CDD" id="cd20341">
    <property type="entry name" value="BRcat_RBR_RNF14"/>
    <property type="match status" value="1"/>
</dbReference>
<dbReference type="InterPro" id="IPR001841">
    <property type="entry name" value="Znf_RING"/>
</dbReference>
<evidence type="ECO:0000313" key="11">
    <source>
        <dbReference type="EMBL" id="GAK64570.1"/>
    </source>
</evidence>
<keyword evidence="4" id="KW-0808">Transferase</keyword>
<dbReference type="CDD" id="cd23820">
    <property type="entry name" value="RWD_RNF14"/>
    <property type="match status" value="1"/>
</dbReference>
<dbReference type="Gene3D" id="3.10.110.10">
    <property type="entry name" value="Ubiquitin Conjugating Enzyme"/>
    <property type="match status" value="1"/>
</dbReference>
<accession>A0A081CD24</accession>
<dbReference type="GO" id="GO:0008270">
    <property type="term" value="F:zinc ion binding"/>
    <property type="evidence" value="ECO:0007669"/>
    <property type="project" value="UniProtKB-KW"/>
</dbReference>
<comment type="catalytic activity">
    <reaction evidence="1">
        <text>[E2 ubiquitin-conjugating enzyme]-S-ubiquitinyl-L-cysteine + [acceptor protein]-L-lysine = [E2 ubiquitin-conjugating enzyme]-L-cysteine + [acceptor protein]-N(6)-ubiquitinyl-L-lysine.</text>
        <dbReference type="EC" id="2.3.2.31"/>
    </reaction>
</comment>
<dbReference type="InterPro" id="IPR016135">
    <property type="entry name" value="UBQ-conjugating_enzyme/RWD"/>
</dbReference>
<keyword evidence="9" id="KW-0862">Zinc</keyword>
<dbReference type="PROSITE" id="PS50089">
    <property type="entry name" value="ZF_RING_2"/>
    <property type="match status" value="1"/>
</dbReference>
<keyword evidence="12" id="KW-1185">Reference proteome</keyword>
<dbReference type="SUPFAM" id="SSF54495">
    <property type="entry name" value="UBC-like"/>
    <property type="match status" value="1"/>
</dbReference>
<dbReference type="InterPro" id="IPR031127">
    <property type="entry name" value="E3_UB_ligase_RBR"/>
</dbReference>
<dbReference type="HOGENOM" id="CLU_021364_2_2_1"/>
<dbReference type="AlphaFoldDB" id="A0A081CD24"/>
<proteinExistence type="inferred from homology"/>
<comment type="similarity">
    <text evidence="10">Belongs to the RBR family. RNF14 subfamily.</text>
</comment>
<dbReference type="GO" id="GO:0061630">
    <property type="term" value="F:ubiquitin protein ligase activity"/>
    <property type="evidence" value="ECO:0007669"/>
    <property type="project" value="UniProtKB-EC"/>
</dbReference>
<dbReference type="InterPro" id="IPR047548">
    <property type="entry name" value="Rcat_RBR_RNF14"/>
</dbReference>
<keyword evidence="5" id="KW-0479">Metal-binding</keyword>
<evidence type="ECO:0000256" key="9">
    <source>
        <dbReference type="ARBA" id="ARBA00022833"/>
    </source>
</evidence>
<dbReference type="Proteomes" id="UP000053758">
    <property type="component" value="Unassembled WGS sequence"/>
</dbReference>
<comment type="pathway">
    <text evidence="2">Protein modification; protein ubiquitination.</text>
</comment>
<gene>
    <name evidence="11" type="ORF">PAN0_005c2784</name>
</gene>
<dbReference type="InterPro" id="IPR044066">
    <property type="entry name" value="TRIAD_supradom"/>
</dbReference>
<dbReference type="GO" id="GO:0016567">
    <property type="term" value="P:protein ubiquitination"/>
    <property type="evidence" value="ECO:0007669"/>
    <property type="project" value="InterPro"/>
</dbReference>
<dbReference type="PANTHER" id="PTHR11685">
    <property type="entry name" value="RBR FAMILY RING FINGER AND IBR DOMAIN-CONTAINING"/>
    <property type="match status" value="1"/>
</dbReference>
<evidence type="ECO:0000256" key="2">
    <source>
        <dbReference type="ARBA" id="ARBA00004906"/>
    </source>
</evidence>
<evidence type="ECO:0000256" key="6">
    <source>
        <dbReference type="ARBA" id="ARBA00022737"/>
    </source>
</evidence>
<reference evidence="12" key="1">
    <citation type="journal article" date="2014" name="Genome Announc.">
        <title>Draft Genome Sequence of the Yeast Pseudozyma antarctica Type Strain JCM10317, a Producer of the Glycolipid Biosurfactants, Mannosylerythritol Lipids.</title>
        <authorList>
            <person name="Saika A."/>
            <person name="Koike H."/>
            <person name="Hori T."/>
            <person name="Fukuoka T."/>
            <person name="Sato S."/>
            <person name="Habe H."/>
            <person name="Kitamoto D."/>
            <person name="Morita T."/>
        </authorList>
    </citation>
    <scope>NUCLEOTIDE SEQUENCE [LARGE SCALE GENOMIC DNA]</scope>
    <source>
        <strain evidence="12">JCM 10317</strain>
    </source>
</reference>
<name>A0A081CD24_PSEA2</name>
<evidence type="ECO:0000256" key="5">
    <source>
        <dbReference type="ARBA" id="ARBA00022723"/>
    </source>
</evidence>
<dbReference type="SMART" id="SM00647">
    <property type="entry name" value="IBR"/>
    <property type="match status" value="2"/>
</dbReference>
<dbReference type="InterPro" id="IPR006575">
    <property type="entry name" value="RWD_dom"/>
</dbReference>
<evidence type="ECO:0000313" key="12">
    <source>
        <dbReference type="Proteomes" id="UP000053758"/>
    </source>
</evidence>
<dbReference type="OrthoDB" id="1431934at2759"/>
<protein>
    <recommendedName>
        <fullName evidence="3">RBR-type E3 ubiquitin transferase</fullName>
        <ecNumber evidence="3">2.3.2.31</ecNumber>
    </recommendedName>
</protein>
<evidence type="ECO:0000256" key="10">
    <source>
        <dbReference type="ARBA" id="ARBA00044508"/>
    </source>
</evidence>
<evidence type="ECO:0000256" key="3">
    <source>
        <dbReference type="ARBA" id="ARBA00012251"/>
    </source>
</evidence>
<organism evidence="11 12">
    <name type="scientific">Pseudozyma antarctica</name>
    <name type="common">Yeast</name>
    <name type="synonym">Candida antarctica</name>
    <dbReference type="NCBI Taxonomy" id="84753"/>
    <lineage>
        <taxon>Eukaryota</taxon>
        <taxon>Fungi</taxon>
        <taxon>Dikarya</taxon>
        <taxon>Basidiomycota</taxon>
        <taxon>Ustilaginomycotina</taxon>
        <taxon>Ustilaginomycetes</taxon>
        <taxon>Ustilaginales</taxon>
        <taxon>Ustilaginaceae</taxon>
        <taxon>Moesziomyces</taxon>
    </lineage>
</organism>
<dbReference type="CDD" id="cd20354">
    <property type="entry name" value="Rcat_RBR_RNF14"/>
    <property type="match status" value="1"/>
</dbReference>
<dbReference type="PROSITE" id="PS50908">
    <property type="entry name" value="RWD"/>
    <property type="match status" value="1"/>
</dbReference>
<evidence type="ECO:0000256" key="8">
    <source>
        <dbReference type="ARBA" id="ARBA00022786"/>
    </source>
</evidence>
<dbReference type="Pfam" id="PF05773">
    <property type="entry name" value="RWD"/>
    <property type="match status" value="1"/>
</dbReference>
<keyword evidence="8" id="KW-0833">Ubl conjugation pathway</keyword>
<dbReference type="InterPro" id="IPR002867">
    <property type="entry name" value="IBR_dom"/>
</dbReference>
<dbReference type="RefSeq" id="XP_014657510.1">
    <property type="nucleotide sequence ID" value="XM_014802024.1"/>
</dbReference>
<dbReference type="EC" id="2.3.2.31" evidence="3"/>
<dbReference type="Gene3D" id="3.30.40.10">
    <property type="entry name" value="Zinc/RING finger domain, C3HC4 (zinc finger)"/>
    <property type="match status" value="1"/>
</dbReference>
<dbReference type="Pfam" id="PF22191">
    <property type="entry name" value="IBR_1"/>
    <property type="match status" value="1"/>
</dbReference>
<dbReference type="SUPFAM" id="SSF57850">
    <property type="entry name" value="RING/U-box"/>
    <property type="match status" value="3"/>
</dbReference>
<evidence type="ECO:0000256" key="4">
    <source>
        <dbReference type="ARBA" id="ARBA00022679"/>
    </source>
</evidence>
<dbReference type="Gene3D" id="1.20.120.1750">
    <property type="match status" value="1"/>
</dbReference>
<sequence>MDADQAELEDCRQRQDDEIIALESIFANADDSGTDQSDGHPGQPSVKLVQREPRPVLDFYLPVTLPEPTRIAVHTYVPYSEAPQTPPSSSTVQADETPKALSNTPKGRGNRHLNAAASTFQPRPNVTNTQEEASQMLERLSLKPDTIQRPSPQQPALRSSRVLSPITHLAPITMRVELPPTYPSQQAPRIKHISAPWLPDHPSEKSTAHEWILRQLDEQYHESSGIEVLYIWATFLAESLWSQLLEDASPSSAPPFLRRPPHTAEPDTETDPDTAKLHFQEFLPSPEAPSCLASQLVAHSRLCTRTAFDASSFDCAICLETRKGRACTRLSGCSHVFCSECLAGYLTSLVDDGFHRQAKRCPDPECVALWSQREKQNLVDQEGNLIVKPTSKQQKSSRAKPSHSPSSADAGVIVGQLTRSELADVLGAARLQRLDELTVKAKMEADPSVSYCPRSNCQAAVVRLSSDENSGHWERFRECLSCGFAFCAWCSRSWHGPTSCPVSFQSELIRRYLSLSPSSPDRARMEQKFGRKTLETMVRRYEEEQQTQQWLSNYTTPCPTCGIAIEKSYGCNHMTCKSCQTHYCYLCGKAISAQNPYQHFNTPGRECYHRLFDGLLGDQAPQAQDGVQQEQAHENEQGEGARHDGRMRFALLLDENGIPIHLEPEDDELGNFDFLDWQQPA</sequence>